<gene>
    <name evidence="3" type="ORF">OVA965_LOCUS3165</name>
    <name evidence="4" type="ORF">TMI583_LOCUS3164</name>
</gene>
<sequence length="340" mass="38040">MPERQLGKNGPKVSAIGYGAMGLSIAYGTVGSDEERFKVLDRAIELGSTYFDSSDIYGDNEDLLGKYFKKYPQQRKKIFLATKFAGVFLPETQTYSVRGDAQYVHEACEKSLKRLGIDSIDLYYVHRIDKTVPIEETMDALKELVKAGKVKYIGLSECSSNTLRRACAVHPVACIQIEYSPFSLDIERDDIGLLKTCRELGVAIVCYSPLGRGLFSGQIRSPDDFEADDFRRLIPRFSKENFPKNLKLVDELVAIAKKKGCTPAQLTLAWILAQGNDFIVIPGTSKIKNLEENVEAVQIKLSKEEIQEIREACEKADVVGERYPEFASAHLFNDSAPKKN</sequence>
<name>A0A8S2CPT7_9BILA</name>
<dbReference type="PANTHER" id="PTHR43625">
    <property type="entry name" value="AFLATOXIN B1 ALDEHYDE REDUCTASE"/>
    <property type="match status" value="1"/>
</dbReference>
<dbReference type="EMBL" id="CAJNOK010000743">
    <property type="protein sequence ID" value="CAF0772588.1"/>
    <property type="molecule type" value="Genomic_DNA"/>
</dbReference>
<proteinExistence type="predicted"/>
<evidence type="ECO:0000313" key="4">
    <source>
        <dbReference type="EMBL" id="CAF3553536.1"/>
    </source>
</evidence>
<dbReference type="Proteomes" id="UP000682733">
    <property type="component" value="Unassembled WGS sequence"/>
</dbReference>
<protein>
    <recommendedName>
        <fullName evidence="2">NADP-dependent oxidoreductase domain-containing protein</fullName>
    </recommendedName>
</protein>
<feature type="domain" description="NADP-dependent oxidoreductase" evidence="2">
    <location>
        <begin position="15"/>
        <end position="312"/>
    </location>
</feature>
<dbReference type="GO" id="GO:0016491">
    <property type="term" value="F:oxidoreductase activity"/>
    <property type="evidence" value="ECO:0007669"/>
    <property type="project" value="UniProtKB-KW"/>
</dbReference>
<comment type="caution">
    <text evidence="3">The sequence shown here is derived from an EMBL/GenBank/DDBJ whole genome shotgun (WGS) entry which is preliminary data.</text>
</comment>
<accession>A0A8S2CPT7</accession>
<reference evidence="3" key="1">
    <citation type="submission" date="2021-02" db="EMBL/GenBank/DDBJ databases">
        <authorList>
            <person name="Nowell W R."/>
        </authorList>
    </citation>
    <scope>NUCLEOTIDE SEQUENCE</scope>
</reference>
<dbReference type="GO" id="GO:0005737">
    <property type="term" value="C:cytoplasm"/>
    <property type="evidence" value="ECO:0007669"/>
    <property type="project" value="TreeGrafter"/>
</dbReference>
<evidence type="ECO:0000259" key="2">
    <source>
        <dbReference type="Pfam" id="PF00248"/>
    </source>
</evidence>
<organism evidence="3 5">
    <name type="scientific">Didymodactylos carnosus</name>
    <dbReference type="NCBI Taxonomy" id="1234261"/>
    <lineage>
        <taxon>Eukaryota</taxon>
        <taxon>Metazoa</taxon>
        <taxon>Spiralia</taxon>
        <taxon>Gnathifera</taxon>
        <taxon>Rotifera</taxon>
        <taxon>Eurotatoria</taxon>
        <taxon>Bdelloidea</taxon>
        <taxon>Philodinida</taxon>
        <taxon>Philodinidae</taxon>
        <taxon>Didymodactylos</taxon>
    </lineage>
</organism>
<dbReference type="Pfam" id="PF00248">
    <property type="entry name" value="Aldo_ket_red"/>
    <property type="match status" value="1"/>
</dbReference>
<dbReference type="AlphaFoldDB" id="A0A8S2CPT7"/>
<dbReference type="Gene3D" id="3.20.20.100">
    <property type="entry name" value="NADP-dependent oxidoreductase domain"/>
    <property type="match status" value="1"/>
</dbReference>
<keyword evidence="1" id="KW-0560">Oxidoreductase</keyword>
<dbReference type="InterPro" id="IPR050791">
    <property type="entry name" value="Aldo-Keto_reductase"/>
</dbReference>
<dbReference type="InterPro" id="IPR023210">
    <property type="entry name" value="NADP_OxRdtase_dom"/>
</dbReference>
<evidence type="ECO:0000313" key="5">
    <source>
        <dbReference type="Proteomes" id="UP000677228"/>
    </source>
</evidence>
<dbReference type="InterPro" id="IPR036812">
    <property type="entry name" value="NAD(P)_OxRdtase_dom_sf"/>
</dbReference>
<dbReference type="Proteomes" id="UP000677228">
    <property type="component" value="Unassembled WGS sequence"/>
</dbReference>
<dbReference type="EMBL" id="CAJOBA010000743">
    <property type="protein sequence ID" value="CAF3553536.1"/>
    <property type="molecule type" value="Genomic_DNA"/>
</dbReference>
<dbReference type="SUPFAM" id="SSF51430">
    <property type="entry name" value="NAD(P)-linked oxidoreductase"/>
    <property type="match status" value="1"/>
</dbReference>
<evidence type="ECO:0000313" key="3">
    <source>
        <dbReference type="EMBL" id="CAF0772588.1"/>
    </source>
</evidence>
<dbReference type="PANTHER" id="PTHR43625:SF40">
    <property type="entry name" value="ALDO-KETO REDUCTASE YAKC [NADP(+)]"/>
    <property type="match status" value="1"/>
</dbReference>
<evidence type="ECO:0000256" key="1">
    <source>
        <dbReference type="ARBA" id="ARBA00023002"/>
    </source>
</evidence>